<keyword evidence="3" id="KW-1185">Reference proteome</keyword>
<evidence type="ECO:0000256" key="1">
    <source>
        <dbReference type="SAM" id="MobiDB-lite"/>
    </source>
</evidence>
<protein>
    <submittedName>
        <fullName evidence="2">Uncharacterized protein</fullName>
    </submittedName>
</protein>
<feature type="region of interest" description="Disordered" evidence="1">
    <location>
        <begin position="217"/>
        <end position="240"/>
    </location>
</feature>
<organism evidence="2 3">
    <name type="scientific">Dactylonectria estremocensis</name>
    <dbReference type="NCBI Taxonomy" id="1079267"/>
    <lineage>
        <taxon>Eukaryota</taxon>
        <taxon>Fungi</taxon>
        <taxon>Dikarya</taxon>
        <taxon>Ascomycota</taxon>
        <taxon>Pezizomycotina</taxon>
        <taxon>Sordariomycetes</taxon>
        <taxon>Hypocreomycetidae</taxon>
        <taxon>Hypocreales</taxon>
        <taxon>Nectriaceae</taxon>
        <taxon>Dactylonectria</taxon>
    </lineage>
</organism>
<name>A0A9P9E7D0_9HYPO</name>
<evidence type="ECO:0000313" key="3">
    <source>
        <dbReference type="Proteomes" id="UP000717696"/>
    </source>
</evidence>
<gene>
    <name evidence="2" type="ORF">B0J13DRAFT_96979</name>
</gene>
<accession>A0A9P9E7D0</accession>
<sequence>MGTRSGLPRIADTRSATTLPCQVVSCRKGMRRLNPPCLQASARHSPVCSPYDHPVSGHTATVSIPYRHTLESRSPASGMRCYPAMLPGRARSAELHSLIPKPPRRLRRDRAPRFALITFAGHVPLMKHLRRYDHVAGPRSDRPGSPASHRPGPSVSISHQRGLHFGERWKNGDNCSRLVQLFRHIQLVQYIQLVQSSSSSRFSHSPRLMHPLPLNPPRGAAPGYTPCSPDVPVPGFERRK</sequence>
<evidence type="ECO:0000313" key="2">
    <source>
        <dbReference type="EMBL" id="KAH7133245.1"/>
    </source>
</evidence>
<reference evidence="2" key="1">
    <citation type="journal article" date="2021" name="Nat. Commun.">
        <title>Genetic determinants of endophytism in the Arabidopsis root mycobiome.</title>
        <authorList>
            <person name="Mesny F."/>
            <person name="Miyauchi S."/>
            <person name="Thiergart T."/>
            <person name="Pickel B."/>
            <person name="Atanasova L."/>
            <person name="Karlsson M."/>
            <person name="Huettel B."/>
            <person name="Barry K.W."/>
            <person name="Haridas S."/>
            <person name="Chen C."/>
            <person name="Bauer D."/>
            <person name="Andreopoulos W."/>
            <person name="Pangilinan J."/>
            <person name="LaButti K."/>
            <person name="Riley R."/>
            <person name="Lipzen A."/>
            <person name="Clum A."/>
            <person name="Drula E."/>
            <person name="Henrissat B."/>
            <person name="Kohler A."/>
            <person name="Grigoriev I.V."/>
            <person name="Martin F.M."/>
            <person name="Hacquard S."/>
        </authorList>
    </citation>
    <scope>NUCLEOTIDE SEQUENCE</scope>
    <source>
        <strain evidence="2">MPI-CAGE-AT-0021</strain>
    </source>
</reference>
<comment type="caution">
    <text evidence="2">The sequence shown here is derived from an EMBL/GenBank/DDBJ whole genome shotgun (WGS) entry which is preliminary data.</text>
</comment>
<dbReference type="EMBL" id="JAGMUU010000018">
    <property type="protein sequence ID" value="KAH7133245.1"/>
    <property type="molecule type" value="Genomic_DNA"/>
</dbReference>
<feature type="region of interest" description="Disordered" evidence="1">
    <location>
        <begin position="135"/>
        <end position="159"/>
    </location>
</feature>
<dbReference type="AlphaFoldDB" id="A0A9P9E7D0"/>
<proteinExistence type="predicted"/>
<dbReference type="Proteomes" id="UP000717696">
    <property type="component" value="Unassembled WGS sequence"/>
</dbReference>